<dbReference type="SUPFAM" id="SSF89946">
    <property type="entry name" value="Hypothetical protein VC0424"/>
    <property type="match status" value="1"/>
</dbReference>
<dbReference type="AlphaFoldDB" id="A0A5C1AHH9"/>
<feature type="domain" description="Regulator of ribonuclease activity B" evidence="1">
    <location>
        <begin position="7"/>
        <end position="102"/>
    </location>
</feature>
<dbReference type="KEGG" id="lrs:PX52LOC_04712"/>
<accession>A0A5C1AHH9</accession>
<dbReference type="RefSeq" id="WP_149112286.1">
    <property type="nucleotide sequence ID" value="NZ_CP042425.1"/>
</dbReference>
<organism evidence="2 3">
    <name type="scientific">Limnoglobus roseus</name>
    <dbReference type="NCBI Taxonomy" id="2598579"/>
    <lineage>
        <taxon>Bacteria</taxon>
        <taxon>Pseudomonadati</taxon>
        <taxon>Planctomycetota</taxon>
        <taxon>Planctomycetia</taxon>
        <taxon>Gemmatales</taxon>
        <taxon>Gemmataceae</taxon>
        <taxon>Limnoglobus</taxon>
    </lineage>
</organism>
<dbReference type="InterPro" id="IPR036701">
    <property type="entry name" value="RraB-like_sf"/>
</dbReference>
<dbReference type="InterPro" id="IPR009671">
    <property type="entry name" value="RraB_dom"/>
</dbReference>
<reference evidence="3" key="1">
    <citation type="submission" date="2019-08" db="EMBL/GenBank/DDBJ databases">
        <title>Limnoglobus roseus gen. nov., sp. nov., a novel freshwater planctomycete with a giant genome from the family Gemmataceae.</title>
        <authorList>
            <person name="Kulichevskaya I.S."/>
            <person name="Naumoff D.G."/>
            <person name="Miroshnikov K."/>
            <person name="Ivanova A."/>
            <person name="Philippov D.A."/>
            <person name="Hakobyan A."/>
            <person name="Rijpstra I.C."/>
            <person name="Sinninghe Damste J.S."/>
            <person name="Liesack W."/>
            <person name="Dedysh S.N."/>
        </authorList>
    </citation>
    <scope>NUCLEOTIDE SEQUENCE [LARGE SCALE GENOMIC DNA]</scope>
    <source>
        <strain evidence="3">PX52</strain>
    </source>
</reference>
<evidence type="ECO:0000259" key="1">
    <source>
        <dbReference type="Pfam" id="PF06877"/>
    </source>
</evidence>
<protein>
    <recommendedName>
        <fullName evidence="1">Regulator of ribonuclease activity B domain-containing protein</fullName>
    </recommendedName>
</protein>
<evidence type="ECO:0000313" key="2">
    <source>
        <dbReference type="EMBL" id="QEL17713.1"/>
    </source>
</evidence>
<dbReference type="EMBL" id="CP042425">
    <property type="protein sequence ID" value="QEL17713.1"/>
    <property type="molecule type" value="Genomic_DNA"/>
</dbReference>
<keyword evidence="3" id="KW-1185">Reference proteome</keyword>
<sequence>MSLFLDAVEDALRECQKSRMDLARPHTVIFDYTFDEKAPAGRMAARISGGGVTAFLDSDEPAGRWTVRCFVVMVPTPGAITDVELKLAAIAEKLGGLSDGWEILPA</sequence>
<dbReference type="Gene3D" id="3.30.70.970">
    <property type="entry name" value="RraB-like"/>
    <property type="match status" value="1"/>
</dbReference>
<dbReference type="Pfam" id="PF06877">
    <property type="entry name" value="RraB"/>
    <property type="match status" value="1"/>
</dbReference>
<dbReference type="OrthoDB" id="5769880at2"/>
<proteinExistence type="predicted"/>
<dbReference type="Proteomes" id="UP000324974">
    <property type="component" value="Chromosome"/>
</dbReference>
<gene>
    <name evidence="2" type="ORF">PX52LOC_04712</name>
</gene>
<name>A0A5C1AHH9_9BACT</name>
<evidence type="ECO:0000313" key="3">
    <source>
        <dbReference type="Proteomes" id="UP000324974"/>
    </source>
</evidence>